<sequence>MPPIRRGRGRGQFSEESEGQNEGVQHSVPRRGRDRQIDLGQFSEESEGQNEGVQHSVPRRGRDRQIDLELYSFVLAGSPASYAEAVYMAIDIEEGLQNRRSRIRPQGVQGSHPVVPTVQSSQSVQSSQPPQQQQQLSQQSGHLRFRPRGRQFKKNSGPSSSGPGIRAVAIARRWSIVASVVESTRQHSVLVCRVRAMFVVSMDILLECVLCLDRSIPPLHHRVEVDRIEVVLFQPSSRG</sequence>
<evidence type="ECO:0000256" key="1">
    <source>
        <dbReference type="SAM" id="MobiDB-lite"/>
    </source>
</evidence>
<dbReference type="AlphaFoldDB" id="A0A2Z7AKL2"/>
<feature type="region of interest" description="Disordered" evidence="1">
    <location>
        <begin position="104"/>
        <end position="164"/>
    </location>
</feature>
<feature type="region of interest" description="Disordered" evidence="1">
    <location>
        <begin position="1"/>
        <end position="60"/>
    </location>
</feature>
<dbReference type="Proteomes" id="UP000250235">
    <property type="component" value="Unassembled WGS sequence"/>
</dbReference>
<organism evidence="2 3">
    <name type="scientific">Dorcoceras hygrometricum</name>
    <dbReference type="NCBI Taxonomy" id="472368"/>
    <lineage>
        <taxon>Eukaryota</taxon>
        <taxon>Viridiplantae</taxon>
        <taxon>Streptophyta</taxon>
        <taxon>Embryophyta</taxon>
        <taxon>Tracheophyta</taxon>
        <taxon>Spermatophyta</taxon>
        <taxon>Magnoliopsida</taxon>
        <taxon>eudicotyledons</taxon>
        <taxon>Gunneridae</taxon>
        <taxon>Pentapetalae</taxon>
        <taxon>asterids</taxon>
        <taxon>lamiids</taxon>
        <taxon>Lamiales</taxon>
        <taxon>Gesneriaceae</taxon>
        <taxon>Didymocarpoideae</taxon>
        <taxon>Trichosporeae</taxon>
        <taxon>Loxocarpinae</taxon>
        <taxon>Dorcoceras</taxon>
    </lineage>
</organism>
<evidence type="ECO:0000313" key="2">
    <source>
        <dbReference type="EMBL" id="KZV22006.1"/>
    </source>
</evidence>
<gene>
    <name evidence="2" type="ORF">F511_41167</name>
</gene>
<proteinExistence type="predicted"/>
<keyword evidence="3" id="KW-1185">Reference proteome</keyword>
<name>A0A2Z7AKL2_9LAMI</name>
<dbReference type="EMBL" id="KV014527">
    <property type="protein sequence ID" value="KZV22006.1"/>
    <property type="molecule type" value="Genomic_DNA"/>
</dbReference>
<accession>A0A2Z7AKL2</accession>
<dbReference type="OrthoDB" id="2272416at2759"/>
<feature type="compositionally biased region" description="Basic residues" evidence="1">
    <location>
        <begin position="143"/>
        <end position="153"/>
    </location>
</feature>
<feature type="compositionally biased region" description="Low complexity" evidence="1">
    <location>
        <begin position="113"/>
        <end position="140"/>
    </location>
</feature>
<reference evidence="2 3" key="1">
    <citation type="journal article" date="2015" name="Proc. Natl. Acad. Sci. U.S.A.">
        <title>The resurrection genome of Boea hygrometrica: A blueprint for survival of dehydration.</title>
        <authorList>
            <person name="Xiao L."/>
            <person name="Yang G."/>
            <person name="Zhang L."/>
            <person name="Yang X."/>
            <person name="Zhao S."/>
            <person name="Ji Z."/>
            <person name="Zhou Q."/>
            <person name="Hu M."/>
            <person name="Wang Y."/>
            <person name="Chen M."/>
            <person name="Xu Y."/>
            <person name="Jin H."/>
            <person name="Xiao X."/>
            <person name="Hu G."/>
            <person name="Bao F."/>
            <person name="Hu Y."/>
            <person name="Wan P."/>
            <person name="Li L."/>
            <person name="Deng X."/>
            <person name="Kuang T."/>
            <person name="Xiang C."/>
            <person name="Zhu J.K."/>
            <person name="Oliver M.J."/>
            <person name="He Y."/>
        </authorList>
    </citation>
    <scope>NUCLEOTIDE SEQUENCE [LARGE SCALE GENOMIC DNA]</scope>
    <source>
        <strain evidence="3">cv. XS01</strain>
    </source>
</reference>
<evidence type="ECO:0000313" key="3">
    <source>
        <dbReference type="Proteomes" id="UP000250235"/>
    </source>
</evidence>
<protein>
    <submittedName>
        <fullName evidence="2">Uncharacterized protein</fullName>
    </submittedName>
</protein>